<evidence type="ECO:0000256" key="1">
    <source>
        <dbReference type="SAM" id="MobiDB-lite"/>
    </source>
</evidence>
<dbReference type="EMBL" id="GBRH01276343">
    <property type="protein sequence ID" value="JAD21552.1"/>
    <property type="molecule type" value="Transcribed_RNA"/>
</dbReference>
<dbReference type="AlphaFoldDB" id="A0A0A8YEG6"/>
<evidence type="ECO:0000313" key="2">
    <source>
        <dbReference type="EMBL" id="JAD21552.1"/>
    </source>
</evidence>
<feature type="compositionally biased region" description="Basic and acidic residues" evidence="1">
    <location>
        <begin position="55"/>
        <end position="68"/>
    </location>
</feature>
<sequence length="68" mass="7536">MRLDLIVAAASARLPRRKGFPRRGLAHMSLMHVHPVRRSPAPPSSSPCQLPESALDARSRTDGRRRLA</sequence>
<proteinExistence type="predicted"/>
<feature type="region of interest" description="Disordered" evidence="1">
    <location>
        <begin position="35"/>
        <end position="68"/>
    </location>
</feature>
<accession>A0A0A8YEG6</accession>
<protein>
    <submittedName>
        <fullName evidence="2">Uncharacterized protein</fullName>
    </submittedName>
</protein>
<reference evidence="2" key="1">
    <citation type="submission" date="2014-09" db="EMBL/GenBank/DDBJ databases">
        <authorList>
            <person name="Magalhaes I.L.F."/>
            <person name="Oliveira U."/>
            <person name="Santos F.R."/>
            <person name="Vidigal T.H.D.A."/>
            <person name="Brescovit A.D."/>
            <person name="Santos A.J."/>
        </authorList>
    </citation>
    <scope>NUCLEOTIDE SEQUENCE</scope>
    <source>
        <tissue evidence="2">Shoot tissue taken approximately 20 cm above the soil surface</tissue>
    </source>
</reference>
<reference evidence="2" key="2">
    <citation type="journal article" date="2015" name="Data Brief">
        <title>Shoot transcriptome of the giant reed, Arundo donax.</title>
        <authorList>
            <person name="Barrero R.A."/>
            <person name="Guerrero F.D."/>
            <person name="Moolhuijzen P."/>
            <person name="Goolsby J.A."/>
            <person name="Tidwell J."/>
            <person name="Bellgard S.E."/>
            <person name="Bellgard M.I."/>
        </authorList>
    </citation>
    <scope>NUCLEOTIDE SEQUENCE</scope>
    <source>
        <tissue evidence="2">Shoot tissue taken approximately 20 cm above the soil surface</tissue>
    </source>
</reference>
<organism evidence="2">
    <name type="scientific">Arundo donax</name>
    <name type="common">Giant reed</name>
    <name type="synonym">Donax arundinaceus</name>
    <dbReference type="NCBI Taxonomy" id="35708"/>
    <lineage>
        <taxon>Eukaryota</taxon>
        <taxon>Viridiplantae</taxon>
        <taxon>Streptophyta</taxon>
        <taxon>Embryophyta</taxon>
        <taxon>Tracheophyta</taxon>
        <taxon>Spermatophyta</taxon>
        <taxon>Magnoliopsida</taxon>
        <taxon>Liliopsida</taxon>
        <taxon>Poales</taxon>
        <taxon>Poaceae</taxon>
        <taxon>PACMAD clade</taxon>
        <taxon>Arundinoideae</taxon>
        <taxon>Arundineae</taxon>
        <taxon>Arundo</taxon>
    </lineage>
</organism>
<name>A0A0A8YEG6_ARUDO</name>